<feature type="non-terminal residue" evidence="1">
    <location>
        <position position="73"/>
    </location>
</feature>
<sequence>MEIELGPTDVSFVAGQRGTGKSVLADYLLSQYVNEGHKGFVYDTVRDHPRFKRVTPNNPSLEDFEEWAKKLYK</sequence>
<dbReference type="AlphaFoldDB" id="X1FUP6"/>
<accession>X1FUP6</accession>
<reference evidence="1" key="1">
    <citation type="journal article" date="2014" name="Front. Microbiol.">
        <title>High frequency of phylogenetically diverse reductive dehalogenase-homologous genes in deep subseafloor sedimentary metagenomes.</title>
        <authorList>
            <person name="Kawai M."/>
            <person name="Futagami T."/>
            <person name="Toyoda A."/>
            <person name="Takaki Y."/>
            <person name="Nishi S."/>
            <person name="Hori S."/>
            <person name="Arai W."/>
            <person name="Tsubouchi T."/>
            <person name="Morono Y."/>
            <person name="Uchiyama I."/>
            <person name="Ito T."/>
            <person name="Fujiyama A."/>
            <person name="Inagaki F."/>
            <person name="Takami H."/>
        </authorList>
    </citation>
    <scope>NUCLEOTIDE SEQUENCE</scope>
    <source>
        <strain evidence="1">Expedition CK06-06</strain>
    </source>
</reference>
<dbReference type="EMBL" id="BARU01010442">
    <property type="protein sequence ID" value="GAH33044.1"/>
    <property type="molecule type" value="Genomic_DNA"/>
</dbReference>
<proteinExistence type="predicted"/>
<comment type="caution">
    <text evidence="1">The sequence shown here is derived from an EMBL/GenBank/DDBJ whole genome shotgun (WGS) entry which is preliminary data.</text>
</comment>
<gene>
    <name evidence="1" type="ORF">S03H2_19907</name>
</gene>
<organism evidence="1">
    <name type="scientific">marine sediment metagenome</name>
    <dbReference type="NCBI Taxonomy" id="412755"/>
    <lineage>
        <taxon>unclassified sequences</taxon>
        <taxon>metagenomes</taxon>
        <taxon>ecological metagenomes</taxon>
    </lineage>
</organism>
<protein>
    <submittedName>
        <fullName evidence="1">Uncharacterized protein</fullName>
    </submittedName>
</protein>
<evidence type="ECO:0000313" key="1">
    <source>
        <dbReference type="EMBL" id="GAH33044.1"/>
    </source>
</evidence>
<name>X1FUP6_9ZZZZ</name>